<gene>
    <name evidence="1" type="ORF">MYCOZU2_01142</name>
</gene>
<name>A0A220Y7P9_MYCIT</name>
<sequence length="32" mass="3670">MWQEFVRLGFGWGAAAALVGFWYYVLRGIGTF</sequence>
<protein>
    <submittedName>
        <fullName evidence="1">Uncharacterized protein</fullName>
    </submittedName>
</protein>
<dbReference type="EMBL" id="CP015267">
    <property type="protein sequence ID" value="ASL13583.1"/>
    <property type="molecule type" value="Genomic_DNA"/>
</dbReference>
<reference evidence="1 2" key="1">
    <citation type="journal article" date="2017" name="Lancet Infect. Dis.">
        <title>Global outbreak of severe Mycobacterium chimaera disease after cardiac surgery: a molecular epidemiological study.</title>
        <authorList>
            <person name="van Ingen J."/>
            <person name="Kohl T."/>
            <person name="Kranzer K."/>
            <person name="Hasse B."/>
            <person name="Keller P."/>
            <person name="Szafranska A."/>
            <person name="Hillemann D."/>
            <person name="Chand M."/>
            <person name="Schreiber P."/>
            <person name="Sommerstein R."/>
            <person name="Berger C."/>
            <person name="Genoni M."/>
            <person name="Ruegg C."/>
            <person name="Troillet N."/>
            <person name="Widmer A.F."/>
            <person name="Becker S.L."/>
            <person name="Herrmann M."/>
            <person name="Eckmanns T."/>
            <person name="Haller S."/>
            <person name="Hoeller C."/>
            <person name="Debast S.B."/>
            <person name="Wolfhagen M.J."/>
            <person name="Hopman J."/>
            <person name="Kluytmans J."/>
            <person name="Langelaar M."/>
            <person name="Notermans D.W."/>
            <person name="ten Oever J."/>
            <person name="van den Barselaar P."/>
            <person name="Vonk A.B.A."/>
            <person name="Vos M.C."/>
            <person name="Ahmed N."/>
            <person name="Brown T."/>
            <person name="Crook D."/>
            <person name="Lamagni T."/>
            <person name="Phin N."/>
            <person name="Smith E.G."/>
            <person name="Zambon M."/>
            <person name="Serr A."/>
            <person name="Goetting T."/>
            <person name="Ebner W."/>
            <person name="Thuermer A."/>
            <person name="Utpatel C."/>
            <person name="Sproer C."/>
            <person name="Bunk B."/>
            <person name="Nubel U."/>
            <person name="Bloemberg G."/>
            <person name="Bottger E."/>
            <person name="Niemann S."/>
            <person name="Wagner D."/>
            <person name="Sax H."/>
        </authorList>
    </citation>
    <scope>NUCLEOTIDE SEQUENCE [LARGE SCALE GENOMIC DNA]</scope>
    <source>
        <strain evidence="1 2">ZUERICH-2</strain>
    </source>
</reference>
<proteinExistence type="predicted"/>
<evidence type="ECO:0000313" key="1">
    <source>
        <dbReference type="EMBL" id="ASL13583.1"/>
    </source>
</evidence>
<accession>A0A220Y7P9</accession>
<dbReference type="AlphaFoldDB" id="A0A220Y7P9"/>
<organism evidence="1 2">
    <name type="scientific">Mycobacterium intracellulare subsp. chimaera</name>
    <dbReference type="NCBI Taxonomy" id="222805"/>
    <lineage>
        <taxon>Bacteria</taxon>
        <taxon>Bacillati</taxon>
        <taxon>Actinomycetota</taxon>
        <taxon>Actinomycetes</taxon>
        <taxon>Mycobacteriales</taxon>
        <taxon>Mycobacteriaceae</taxon>
        <taxon>Mycobacterium</taxon>
        <taxon>Mycobacterium avium complex (MAC)</taxon>
    </lineage>
</organism>
<dbReference type="Proteomes" id="UP000198286">
    <property type="component" value="Chromosome"/>
</dbReference>
<evidence type="ECO:0000313" key="2">
    <source>
        <dbReference type="Proteomes" id="UP000198286"/>
    </source>
</evidence>